<evidence type="ECO:0000313" key="3">
    <source>
        <dbReference type="Proteomes" id="UP000003986"/>
    </source>
</evidence>
<organism evidence="2 3">
    <name type="scientific">Streptomyces filamentosus NRRL 15998</name>
    <dbReference type="NCBI Taxonomy" id="457431"/>
    <lineage>
        <taxon>Bacteria</taxon>
        <taxon>Bacillati</taxon>
        <taxon>Actinomycetota</taxon>
        <taxon>Actinomycetes</taxon>
        <taxon>Kitasatosporales</taxon>
        <taxon>Streptomycetaceae</taxon>
        <taxon>Streptomyces</taxon>
    </lineage>
</organism>
<proteinExistence type="predicted"/>
<dbReference type="EMBL" id="DS999644">
    <property type="protein sequence ID" value="EFE72844.2"/>
    <property type="molecule type" value="Genomic_DNA"/>
</dbReference>
<sequence length="123" mass="13463">MRREVTQRRERDMADSGQRRADYAKGLGGVSSLESARAAVEKIQNNVGEIAARSGVGGDEGQALLKLFRSWNGEAQKVVVQISKMIDALQENVTSADRLAKENQDLTEVLNSKTSQGVFEALR</sequence>
<dbReference type="AlphaFoldDB" id="D6AH23"/>
<reference evidence="3" key="2">
    <citation type="submission" date="2008-12" db="EMBL/GenBank/DDBJ databases">
        <title>Annotation of Streptomyces roseosporus strain NRRL 15998.</title>
        <authorList>
            <consortium name="The Broad Institute Genome Sequencing Platform"/>
            <consortium name="Broad Institute Microbial Sequencing Center"/>
            <person name="Fischbach M."/>
            <person name="Ward D."/>
            <person name="Young S."/>
            <person name="Kodira C.D."/>
            <person name="Zeng Q."/>
            <person name="Koehrsen M."/>
            <person name="Godfrey P."/>
            <person name="Alvarado L."/>
            <person name="Berlin A.M."/>
            <person name="Borenstein D."/>
            <person name="Chen Z."/>
            <person name="Engels R."/>
            <person name="Freedman E."/>
            <person name="Gellesch M."/>
            <person name="Goldberg J."/>
            <person name="Griggs A."/>
            <person name="Gujja S."/>
            <person name="Heiman D.I."/>
            <person name="Hepburn T.A."/>
            <person name="Howarth C."/>
            <person name="Jen D."/>
            <person name="Larson L."/>
            <person name="Lewis B."/>
            <person name="Mehta T."/>
            <person name="Park D."/>
            <person name="Pearson M."/>
            <person name="Roberts A."/>
            <person name="Saif S."/>
            <person name="Shea T.D."/>
            <person name="Shenoy N."/>
            <person name="Sisk P."/>
            <person name="Stolte C."/>
            <person name="Sykes S.N."/>
            <person name="Walk T."/>
            <person name="White J."/>
            <person name="Yandava C."/>
            <person name="Straight P."/>
            <person name="Clardy J."/>
            <person name="Hung D."/>
            <person name="Kolter R."/>
            <person name="Mekalanos J."/>
            <person name="Walker S."/>
            <person name="Walsh C.T."/>
            <person name="Wieland B.L.C."/>
            <person name="Ilzarbe M."/>
            <person name="Galagan J."/>
            <person name="Nusbaum C."/>
            <person name="Birren B."/>
        </authorList>
    </citation>
    <scope>NUCLEOTIDE SEQUENCE [LARGE SCALE GENOMIC DNA]</scope>
    <source>
        <strain evidence="3">NRRL 15998</strain>
    </source>
</reference>
<feature type="region of interest" description="Disordered" evidence="1">
    <location>
        <begin position="1"/>
        <end position="21"/>
    </location>
</feature>
<name>D6AH23_STRFL</name>
<evidence type="ECO:0000256" key="1">
    <source>
        <dbReference type="SAM" id="MobiDB-lite"/>
    </source>
</evidence>
<reference evidence="3" key="1">
    <citation type="submission" date="2008-10" db="EMBL/GenBank/DDBJ databases">
        <authorList>
            <person name="Molnar K."/>
        </authorList>
    </citation>
    <scope>NUCLEOTIDE SEQUENCE [LARGE SCALE GENOMIC DNA]</scope>
    <source>
        <strain evidence="3">NRRL 15998</strain>
    </source>
</reference>
<gene>
    <name evidence="2" type="ORF">SSGG_00210</name>
</gene>
<accession>D6AH23</accession>
<evidence type="ECO:0000313" key="2">
    <source>
        <dbReference type="EMBL" id="EFE72844.2"/>
    </source>
</evidence>
<dbReference type="Proteomes" id="UP000003986">
    <property type="component" value="Unassembled WGS sequence"/>
</dbReference>
<protein>
    <submittedName>
        <fullName evidence="2">Predicted protein</fullName>
    </submittedName>
</protein>